<protein>
    <submittedName>
        <fullName evidence="2">Uncharacterized protein</fullName>
    </submittedName>
</protein>
<sequence>MASSSSQGDKYECLSIRMPELFAPVATIVAEAEKDFNLWKTTNQNLQDDIDELRKLVQSLTKSANEFLIECTKPKEVSMKADPTVKLRAGNTMNKVSLWETQKSTSQTCPKVMEKGKTTNFPTQMTTGTKKYVQQKDETGFEKVLLKNKQLNLDDGYLKSKV</sequence>
<organism evidence="2 3">
    <name type="scientific">Halocaridina rubra</name>
    <name type="common">Hawaiian red shrimp</name>
    <dbReference type="NCBI Taxonomy" id="373956"/>
    <lineage>
        <taxon>Eukaryota</taxon>
        <taxon>Metazoa</taxon>
        <taxon>Ecdysozoa</taxon>
        <taxon>Arthropoda</taxon>
        <taxon>Crustacea</taxon>
        <taxon>Multicrustacea</taxon>
        <taxon>Malacostraca</taxon>
        <taxon>Eumalacostraca</taxon>
        <taxon>Eucarida</taxon>
        <taxon>Decapoda</taxon>
        <taxon>Pleocyemata</taxon>
        <taxon>Caridea</taxon>
        <taxon>Atyoidea</taxon>
        <taxon>Atyidae</taxon>
        <taxon>Halocaridina</taxon>
    </lineage>
</organism>
<name>A0AAN8X6I8_HALRR</name>
<proteinExistence type="predicted"/>
<gene>
    <name evidence="2" type="ORF">SK128_016165</name>
</gene>
<comment type="caution">
    <text evidence="2">The sequence shown here is derived from an EMBL/GenBank/DDBJ whole genome shotgun (WGS) entry which is preliminary data.</text>
</comment>
<evidence type="ECO:0000256" key="1">
    <source>
        <dbReference type="SAM" id="Coils"/>
    </source>
</evidence>
<dbReference type="Proteomes" id="UP001381693">
    <property type="component" value="Unassembled WGS sequence"/>
</dbReference>
<dbReference type="AlphaFoldDB" id="A0AAN8X6I8"/>
<feature type="coiled-coil region" evidence="1">
    <location>
        <begin position="29"/>
        <end position="70"/>
    </location>
</feature>
<keyword evidence="3" id="KW-1185">Reference proteome</keyword>
<evidence type="ECO:0000313" key="3">
    <source>
        <dbReference type="Proteomes" id="UP001381693"/>
    </source>
</evidence>
<accession>A0AAN8X6I8</accession>
<keyword evidence="1" id="KW-0175">Coiled coil</keyword>
<evidence type="ECO:0000313" key="2">
    <source>
        <dbReference type="EMBL" id="KAK7073844.1"/>
    </source>
</evidence>
<reference evidence="2 3" key="1">
    <citation type="submission" date="2023-11" db="EMBL/GenBank/DDBJ databases">
        <title>Halocaridina rubra genome assembly.</title>
        <authorList>
            <person name="Smith C."/>
        </authorList>
    </citation>
    <scope>NUCLEOTIDE SEQUENCE [LARGE SCALE GENOMIC DNA]</scope>
    <source>
        <strain evidence="2">EP-1</strain>
        <tissue evidence="2">Whole</tissue>
    </source>
</reference>
<dbReference type="EMBL" id="JAXCGZ010012027">
    <property type="protein sequence ID" value="KAK7073844.1"/>
    <property type="molecule type" value="Genomic_DNA"/>
</dbReference>